<dbReference type="EMBL" id="JANUGQ010000032">
    <property type="protein sequence ID" value="MCS0639199.1"/>
    <property type="molecule type" value="Genomic_DNA"/>
</dbReference>
<dbReference type="InterPro" id="IPR020084">
    <property type="entry name" value="NUDIX_hydrolase_CS"/>
</dbReference>
<evidence type="ECO:0000256" key="1">
    <source>
        <dbReference type="ARBA" id="ARBA00001946"/>
    </source>
</evidence>
<dbReference type="RefSeq" id="WP_258790532.1">
    <property type="nucleotide sequence ID" value="NZ_JANUGQ010000032.1"/>
</dbReference>
<organism evidence="7 8">
    <name type="scientific">Streptomyces pyxinae</name>
    <dbReference type="NCBI Taxonomy" id="2970734"/>
    <lineage>
        <taxon>Bacteria</taxon>
        <taxon>Bacillati</taxon>
        <taxon>Actinomycetota</taxon>
        <taxon>Actinomycetes</taxon>
        <taxon>Kitasatosporales</taxon>
        <taxon>Streptomycetaceae</taxon>
        <taxon>Streptomyces</taxon>
    </lineage>
</organism>
<dbReference type="Gene3D" id="3.90.79.10">
    <property type="entry name" value="Nucleoside Triphosphate Pyrophosphohydrolase"/>
    <property type="match status" value="1"/>
</dbReference>
<feature type="domain" description="Nudix hydrolase" evidence="6">
    <location>
        <begin position="76"/>
        <end position="208"/>
    </location>
</feature>
<keyword evidence="8" id="KW-1185">Reference proteome</keyword>
<accession>A0ABT2CRL1</accession>
<name>A0ABT2CRL1_9ACTN</name>
<dbReference type="PROSITE" id="PS51462">
    <property type="entry name" value="NUDIX"/>
    <property type="match status" value="1"/>
</dbReference>
<sequence>MRRLLRLRQSRWRRLVTLLHALPHLVEAYWLRYVRLRGLSGPLGGGAGSRATGEMRLARFKEEVAAEVAVNMLLYHSHPLTVAVLITDPQDRALVVRTVSGGDRWGLPGGRVEQGESPLDAARREVGEELGLSVALDEDDLFAVEWVRAAHPGRRDRLAFVFAGPVVAADAEVVLQESEVTAWGWKERQALAGVLHPAVARLVLGPRRAPGATAYRETRCEERGTT</sequence>
<evidence type="ECO:0000256" key="3">
    <source>
        <dbReference type="ARBA" id="ARBA00022801"/>
    </source>
</evidence>
<keyword evidence="3 5" id="KW-0378">Hydrolase</keyword>
<keyword evidence="4" id="KW-0460">Magnesium</keyword>
<dbReference type="InterPro" id="IPR020476">
    <property type="entry name" value="Nudix_hydrolase"/>
</dbReference>
<protein>
    <submittedName>
        <fullName evidence="7">NUDIX hydrolase</fullName>
    </submittedName>
</protein>
<evidence type="ECO:0000313" key="8">
    <source>
        <dbReference type="Proteomes" id="UP001431313"/>
    </source>
</evidence>
<evidence type="ECO:0000259" key="6">
    <source>
        <dbReference type="PROSITE" id="PS51462"/>
    </source>
</evidence>
<dbReference type="Proteomes" id="UP001431313">
    <property type="component" value="Unassembled WGS sequence"/>
</dbReference>
<evidence type="ECO:0000313" key="7">
    <source>
        <dbReference type="EMBL" id="MCS0639199.1"/>
    </source>
</evidence>
<evidence type="ECO:0000256" key="5">
    <source>
        <dbReference type="RuleBase" id="RU003476"/>
    </source>
</evidence>
<dbReference type="PROSITE" id="PS00893">
    <property type="entry name" value="NUDIX_BOX"/>
    <property type="match status" value="1"/>
</dbReference>
<evidence type="ECO:0000256" key="4">
    <source>
        <dbReference type="ARBA" id="ARBA00022842"/>
    </source>
</evidence>
<dbReference type="Pfam" id="PF00293">
    <property type="entry name" value="NUDIX"/>
    <property type="match status" value="1"/>
</dbReference>
<dbReference type="PRINTS" id="PR00502">
    <property type="entry name" value="NUDIXFAMILY"/>
</dbReference>
<gene>
    <name evidence="7" type="ORF">NX801_26865</name>
</gene>
<comment type="caution">
    <text evidence="7">The sequence shown here is derived from an EMBL/GenBank/DDBJ whole genome shotgun (WGS) entry which is preliminary data.</text>
</comment>
<dbReference type="InterPro" id="IPR015797">
    <property type="entry name" value="NUDIX_hydrolase-like_dom_sf"/>
</dbReference>
<dbReference type="InterPro" id="IPR000086">
    <property type="entry name" value="NUDIX_hydrolase_dom"/>
</dbReference>
<reference evidence="7" key="1">
    <citation type="submission" date="2022-08" db="EMBL/GenBank/DDBJ databases">
        <authorList>
            <person name="Somphong A."/>
            <person name="Phongsopitanun W."/>
        </authorList>
    </citation>
    <scope>NUCLEOTIDE SEQUENCE</scope>
    <source>
        <strain evidence="7">LP05-1</strain>
    </source>
</reference>
<dbReference type="SUPFAM" id="SSF55811">
    <property type="entry name" value="Nudix"/>
    <property type="match status" value="1"/>
</dbReference>
<dbReference type="PANTHER" id="PTHR43046">
    <property type="entry name" value="GDP-MANNOSE MANNOSYL HYDROLASE"/>
    <property type="match status" value="1"/>
</dbReference>
<evidence type="ECO:0000256" key="2">
    <source>
        <dbReference type="ARBA" id="ARBA00005582"/>
    </source>
</evidence>
<dbReference type="PANTHER" id="PTHR43046:SF12">
    <property type="entry name" value="GDP-MANNOSE MANNOSYL HYDROLASE"/>
    <property type="match status" value="1"/>
</dbReference>
<proteinExistence type="inferred from homology"/>
<dbReference type="GO" id="GO:0016787">
    <property type="term" value="F:hydrolase activity"/>
    <property type="evidence" value="ECO:0007669"/>
    <property type="project" value="UniProtKB-KW"/>
</dbReference>
<comment type="cofactor">
    <cofactor evidence="1">
        <name>Mg(2+)</name>
        <dbReference type="ChEBI" id="CHEBI:18420"/>
    </cofactor>
</comment>
<comment type="similarity">
    <text evidence="2 5">Belongs to the Nudix hydrolase family.</text>
</comment>